<dbReference type="EMBL" id="ONZQ02000018">
    <property type="protein sequence ID" value="SPO07137.1"/>
    <property type="molecule type" value="Genomic_DNA"/>
</dbReference>
<gene>
    <name evidence="4" type="ORF">DNG_09831</name>
</gene>
<sequence length="832" mass="88200">MLPIDSTMFPALPTKEALLMIDFQNDFVSKDAVIPVSSESDELIERAAKLAVGFREVGLVIWVQSQFQGPRRPPAHVVAARDESSKVPSPPSPAAFLSSKTPTCVVRGSPGWELAAPLKKIVDPKRDILLMKSHYSAFEGTRLLQILRSNLVTRLYVCGSLVNVGVHATAVDAATHGNVIALVKDCCGCASPGGVDAAIRDVVDASGCDVIRAGTIIPSMAPEEARVKYKKITEGLGNGKDAIQADDGLDSDAVDDDIAEFKSSYVKARLPRIRGGGSPRSAGGDSSPAAAAPRGYGDEKGGSVKARSRVSAAAGPSKKRDGADARGGDKPAENIEVIQDKMGSLALSSPEREKERPRPTPPGNTSIADPSAQGGRGGSAPAIPATAAARSGGFRDEEAGRGEAPGDSKRRRVPSEPVKTPAASSKAPGRSAPAGTASKPEAGDVKPLLEEKAPEPTAAAAPPKPTDAASAPLETLKSPPSDSTADKKTPPRRESEPLCEGDTKAFYDVLPPALEKDAFDKLKDEVEWQTMSHLGGEVPRLIGVQGTVAPDGSHPVYRHPADESPPLKPFSPTVTALKRVVEEYLGHEVNHVLIQLYRGGKDYISEHSDKTLDIAPGSYIANLSLGAERMMIFRTKKPQTKPRAPDAASPATTVPEAPTGKSQKEPPSADDTASSTTTGTSTPATPASPAPPAAKRTKNNAPPPVRESQRAQLPHNSLLRMGLRTNATWLHAIRQDKRIDAEKTPAELAFDGARISLTFRLVGTFLDEREERIWGQGAKGKTAAEAAAVLNGDEAEGERMIRAFGVENRSGSEFEWDRWYGEGFDVLHMRRN</sequence>
<keyword evidence="5" id="KW-1185">Reference proteome</keyword>
<feature type="compositionally biased region" description="Low complexity" evidence="2">
    <location>
        <begin position="303"/>
        <end position="314"/>
    </location>
</feature>
<dbReference type="Gene3D" id="2.60.120.590">
    <property type="entry name" value="Alpha-ketoglutarate-dependent dioxygenase AlkB-like"/>
    <property type="match status" value="1"/>
</dbReference>
<feature type="compositionally biased region" description="Basic and acidic residues" evidence="2">
    <location>
        <begin position="318"/>
        <end position="333"/>
    </location>
</feature>
<dbReference type="InterPro" id="IPR005123">
    <property type="entry name" value="Oxoglu/Fe-dep_dioxygenase_dom"/>
</dbReference>
<feature type="compositionally biased region" description="Low complexity" evidence="2">
    <location>
        <begin position="455"/>
        <end position="472"/>
    </location>
</feature>
<comment type="caution">
    <text evidence="4">The sequence shown here is derived from an EMBL/GenBank/DDBJ whole genome shotgun (WGS) entry which is preliminary data.</text>
</comment>
<evidence type="ECO:0000256" key="1">
    <source>
        <dbReference type="ARBA" id="ARBA00006336"/>
    </source>
</evidence>
<comment type="similarity">
    <text evidence="1">Belongs to the isochorismatase family.</text>
</comment>
<reference evidence="4" key="1">
    <citation type="submission" date="2018-03" db="EMBL/GenBank/DDBJ databases">
        <authorList>
            <person name="Guldener U."/>
        </authorList>
    </citation>
    <scope>NUCLEOTIDE SEQUENCE</scope>
</reference>
<organism evidence="4 5">
    <name type="scientific">Cephalotrichum gorgonifer</name>
    <dbReference type="NCBI Taxonomy" id="2041049"/>
    <lineage>
        <taxon>Eukaryota</taxon>
        <taxon>Fungi</taxon>
        <taxon>Dikarya</taxon>
        <taxon>Ascomycota</taxon>
        <taxon>Pezizomycotina</taxon>
        <taxon>Sordariomycetes</taxon>
        <taxon>Hypocreomycetidae</taxon>
        <taxon>Microascales</taxon>
        <taxon>Microascaceae</taxon>
        <taxon>Cephalotrichum</taxon>
    </lineage>
</organism>
<proteinExistence type="inferred from homology"/>
<dbReference type="InterPro" id="IPR027450">
    <property type="entry name" value="AlkB-like"/>
</dbReference>
<feature type="compositionally biased region" description="Basic and acidic residues" evidence="2">
    <location>
        <begin position="484"/>
        <end position="504"/>
    </location>
</feature>
<dbReference type="GO" id="GO:0006307">
    <property type="term" value="P:DNA alkylation repair"/>
    <property type="evidence" value="ECO:0007669"/>
    <property type="project" value="InterPro"/>
</dbReference>
<evidence type="ECO:0000313" key="5">
    <source>
        <dbReference type="Proteomes" id="UP001187682"/>
    </source>
</evidence>
<evidence type="ECO:0000313" key="4">
    <source>
        <dbReference type="EMBL" id="SPO07137.1"/>
    </source>
</evidence>
<dbReference type="Gene3D" id="3.40.50.850">
    <property type="entry name" value="Isochorismatase-like"/>
    <property type="match status" value="1"/>
</dbReference>
<evidence type="ECO:0000259" key="3">
    <source>
        <dbReference type="PROSITE" id="PS51471"/>
    </source>
</evidence>
<feature type="region of interest" description="Disordered" evidence="2">
    <location>
        <begin position="636"/>
        <end position="718"/>
    </location>
</feature>
<dbReference type="PROSITE" id="PS51471">
    <property type="entry name" value="FE2OG_OXY"/>
    <property type="match status" value="1"/>
</dbReference>
<dbReference type="InterPro" id="IPR032854">
    <property type="entry name" value="ALKBH3"/>
</dbReference>
<dbReference type="Pfam" id="PF00857">
    <property type="entry name" value="Isochorismatase"/>
    <property type="match status" value="1"/>
</dbReference>
<dbReference type="SUPFAM" id="SSF52499">
    <property type="entry name" value="Isochorismatase-like hydrolases"/>
    <property type="match status" value="1"/>
</dbReference>
<dbReference type="PANTHER" id="PTHR31212">
    <property type="entry name" value="ALPHA-KETOGLUTARATE-DEPENDENT DIOXYGENASE ALKB HOMOLOG 3"/>
    <property type="match status" value="1"/>
</dbReference>
<dbReference type="InterPro" id="IPR000868">
    <property type="entry name" value="Isochorismatase-like_dom"/>
</dbReference>
<dbReference type="InterPro" id="IPR037151">
    <property type="entry name" value="AlkB-like_sf"/>
</dbReference>
<feature type="compositionally biased region" description="Basic and acidic residues" evidence="2">
    <location>
        <begin position="441"/>
        <end position="454"/>
    </location>
</feature>
<dbReference type="Proteomes" id="UP001187682">
    <property type="component" value="Unassembled WGS sequence"/>
</dbReference>
<feature type="compositionally biased region" description="Low complexity" evidence="2">
    <location>
        <begin position="669"/>
        <end position="685"/>
    </location>
</feature>
<feature type="compositionally biased region" description="Low complexity" evidence="2">
    <location>
        <begin position="279"/>
        <end position="295"/>
    </location>
</feature>
<feature type="domain" description="Fe2OG dioxygenase" evidence="3">
    <location>
        <begin position="588"/>
        <end position="763"/>
    </location>
</feature>
<name>A0AAE8N8P8_9PEZI</name>
<dbReference type="PANTHER" id="PTHR31212:SF5">
    <property type="entry name" value="ISOCHORISMATASE FAMILY PROTEIN FAMILY (AFU_ORTHOLOGUE AFUA_3G14500)"/>
    <property type="match status" value="1"/>
</dbReference>
<feature type="compositionally biased region" description="Basic and acidic residues" evidence="2">
    <location>
        <begin position="393"/>
        <end position="408"/>
    </location>
</feature>
<dbReference type="AlphaFoldDB" id="A0AAE8N8P8"/>
<dbReference type="Pfam" id="PF13532">
    <property type="entry name" value="2OG-FeII_Oxy_2"/>
    <property type="match status" value="1"/>
</dbReference>
<protein>
    <recommendedName>
        <fullName evidence="3">Fe2OG dioxygenase domain-containing protein</fullName>
    </recommendedName>
</protein>
<dbReference type="SUPFAM" id="SSF51197">
    <property type="entry name" value="Clavaminate synthase-like"/>
    <property type="match status" value="1"/>
</dbReference>
<feature type="compositionally biased region" description="Low complexity" evidence="2">
    <location>
        <begin position="379"/>
        <end position="392"/>
    </location>
</feature>
<accession>A0AAE8N8P8</accession>
<dbReference type="GO" id="GO:0051213">
    <property type="term" value="F:dioxygenase activity"/>
    <property type="evidence" value="ECO:0007669"/>
    <property type="project" value="InterPro"/>
</dbReference>
<dbReference type="CDD" id="cd00431">
    <property type="entry name" value="cysteine_hydrolases"/>
    <property type="match status" value="1"/>
</dbReference>
<dbReference type="InterPro" id="IPR036380">
    <property type="entry name" value="Isochorismatase-like_sf"/>
</dbReference>
<feature type="region of interest" description="Disordered" evidence="2">
    <location>
        <begin position="271"/>
        <end position="504"/>
    </location>
</feature>
<evidence type="ECO:0000256" key="2">
    <source>
        <dbReference type="SAM" id="MobiDB-lite"/>
    </source>
</evidence>